<protein>
    <submittedName>
        <fullName evidence="1">Protein tyrosine phosphatase mitochondrial 1</fullName>
    </submittedName>
</protein>
<dbReference type="SUPFAM" id="SSF52799">
    <property type="entry name" value="(Phosphotyrosine protein) phosphatases II"/>
    <property type="match status" value="1"/>
</dbReference>
<reference evidence="1" key="1">
    <citation type="submission" date="2025-08" db="UniProtKB">
        <authorList>
            <consortium name="Ensembl"/>
        </authorList>
    </citation>
    <scope>IDENTIFICATION</scope>
</reference>
<dbReference type="Proteomes" id="UP000472262">
    <property type="component" value="Unassembled WGS sequence"/>
</dbReference>
<dbReference type="PROSITE" id="PS00383">
    <property type="entry name" value="TYR_PHOSPHATASE_1"/>
    <property type="match status" value="1"/>
</dbReference>
<dbReference type="Ensembl" id="ENSSGRT00000085412.1">
    <property type="protein sequence ID" value="ENSSGRP00000080199.1"/>
    <property type="gene ID" value="ENSSGRG00000040658.1"/>
</dbReference>
<keyword evidence="2" id="KW-1185">Reference proteome</keyword>
<dbReference type="PANTHER" id="PTHR46712">
    <property type="entry name" value="PHOSPHATIDYLGLYCEROPHOSPHATASE AND PROTEIN-TYROSINE PHOSPHATASE 1"/>
    <property type="match status" value="1"/>
</dbReference>
<name>A0A672QVU0_SINGR</name>
<dbReference type="PANTHER" id="PTHR46712:SF1">
    <property type="entry name" value="PHOSPHATIDYLGLYCEROPHOSPHATASE AND PROTEIN-TYROSINE PHOSPHATASE 1"/>
    <property type="match status" value="1"/>
</dbReference>
<dbReference type="InParanoid" id="A0A672QVU0"/>
<evidence type="ECO:0000313" key="1">
    <source>
        <dbReference type="Ensembl" id="ENSSGRP00000080199.1"/>
    </source>
</evidence>
<dbReference type="InterPro" id="IPR029021">
    <property type="entry name" value="Prot-tyrosine_phosphatase-like"/>
</dbReference>
<dbReference type="CDD" id="cd14524">
    <property type="entry name" value="PTPMT1"/>
    <property type="match status" value="1"/>
</dbReference>
<organism evidence="1 2">
    <name type="scientific">Sinocyclocheilus grahami</name>
    <name type="common">Dianchi golden-line fish</name>
    <name type="synonym">Barbus grahami</name>
    <dbReference type="NCBI Taxonomy" id="75366"/>
    <lineage>
        <taxon>Eukaryota</taxon>
        <taxon>Metazoa</taxon>
        <taxon>Chordata</taxon>
        <taxon>Craniata</taxon>
        <taxon>Vertebrata</taxon>
        <taxon>Euteleostomi</taxon>
        <taxon>Actinopterygii</taxon>
        <taxon>Neopterygii</taxon>
        <taxon>Teleostei</taxon>
        <taxon>Ostariophysi</taxon>
        <taxon>Cypriniformes</taxon>
        <taxon>Cyprinidae</taxon>
        <taxon>Cyprininae</taxon>
        <taxon>Sinocyclocheilus</taxon>
    </lineage>
</organism>
<sequence>MNEEYETKYFCNSAEVSASASSVTRSLPTIADEQNTQKTFCRCKCRRKIDVSVMYVCYQGSGQWLKAFGEFIPFPNRCTCRSCTQGTISSVLARILFCPTLAYNVVMEKISSRDWYNRVDPTVILGALHFRSMTEELVQSEKVRGVITMNEEYETKYFCNSAEDWQAVGVDLLRLSTVDLTGIPSLEHIHKVYIHCKAGRSRSATIAALHCWSPEEACKMLASVWPHVLIRSAQLEILQEYFKQVWFRVQLEDTQCTNADNNAKSDIL</sequence>
<dbReference type="AlphaFoldDB" id="A0A672QVU0"/>
<reference evidence="1" key="2">
    <citation type="submission" date="2025-09" db="UniProtKB">
        <authorList>
            <consortium name="Ensembl"/>
        </authorList>
    </citation>
    <scope>IDENTIFICATION</scope>
</reference>
<dbReference type="Gene3D" id="3.90.190.10">
    <property type="entry name" value="Protein tyrosine phosphatase superfamily"/>
    <property type="match status" value="1"/>
</dbReference>
<proteinExistence type="predicted"/>
<evidence type="ECO:0000313" key="2">
    <source>
        <dbReference type="Proteomes" id="UP000472262"/>
    </source>
</evidence>
<dbReference type="GO" id="GO:0004721">
    <property type="term" value="F:phosphoprotein phosphatase activity"/>
    <property type="evidence" value="ECO:0007669"/>
    <property type="project" value="InterPro"/>
</dbReference>
<dbReference type="GO" id="GO:0008962">
    <property type="term" value="F:phosphatidylglycerophosphatase activity"/>
    <property type="evidence" value="ECO:0007669"/>
    <property type="project" value="TreeGrafter"/>
</dbReference>
<dbReference type="GO" id="GO:0004439">
    <property type="term" value="F:phosphatidylinositol-4,5-bisphosphate 5-phosphatase activity"/>
    <property type="evidence" value="ECO:0007669"/>
    <property type="project" value="TreeGrafter"/>
</dbReference>
<dbReference type="InterPro" id="IPR042165">
    <property type="entry name" value="PTPMT1"/>
</dbReference>
<accession>A0A672QVU0</accession>
<dbReference type="InterPro" id="IPR044596">
    <property type="entry name" value="PTPMT1-like"/>
</dbReference>
<dbReference type="InterPro" id="IPR016130">
    <property type="entry name" value="Tyr_Pase_AS"/>
</dbReference>